<evidence type="ECO:0000256" key="1">
    <source>
        <dbReference type="ARBA" id="ARBA00022987"/>
    </source>
</evidence>
<comment type="similarity">
    <text evidence="3">Belongs to the gas vesicle GvpA family.</text>
</comment>
<gene>
    <name evidence="4" type="ordered locus">Isop_0763</name>
</gene>
<sequence>MIVCSSSTPERIGPPMNLPPPHHAPWCYDSPDLETLPLDPAERIALCEVLDRVLNKGVVIHGEITISVAGVDLVYLGLNLLLTSVETAQSWKFRGMIE</sequence>
<reference evidence="4 5" key="2">
    <citation type="journal article" date="2011" name="Stand. Genomic Sci.">
        <title>Complete genome sequence of Isosphaera pallida type strain (IS1B).</title>
        <authorList>
            <consortium name="US DOE Joint Genome Institute (JGI-PGF)"/>
            <person name="Goker M."/>
            <person name="Cleland D."/>
            <person name="Saunders E."/>
            <person name="Lapidus A."/>
            <person name="Nolan M."/>
            <person name="Lucas S."/>
            <person name="Hammon N."/>
            <person name="Deshpande S."/>
            <person name="Cheng J.F."/>
            <person name="Tapia R."/>
            <person name="Han C."/>
            <person name="Goodwin L."/>
            <person name="Pitluck S."/>
            <person name="Liolios K."/>
            <person name="Pagani I."/>
            <person name="Ivanova N."/>
            <person name="Mavromatis K."/>
            <person name="Pati A."/>
            <person name="Chen A."/>
            <person name="Palaniappan K."/>
            <person name="Land M."/>
            <person name="Hauser L."/>
            <person name="Chang Y.J."/>
            <person name="Jeffries C.D."/>
            <person name="Detter J.C."/>
            <person name="Beck B."/>
            <person name="Woyke T."/>
            <person name="Bristow J."/>
            <person name="Eisen J.A."/>
            <person name="Markowitz V."/>
            <person name="Hugenholtz P."/>
            <person name="Kyrpides N.C."/>
            <person name="Klenk H.P."/>
        </authorList>
    </citation>
    <scope>NUCLEOTIDE SEQUENCE [LARGE SCALE GENOMIC DNA]</scope>
    <source>
        <strain evidence="5">ATCC 43644 / DSM 9630 / IS1B</strain>
    </source>
</reference>
<evidence type="ECO:0000256" key="3">
    <source>
        <dbReference type="ARBA" id="ARBA00035646"/>
    </source>
</evidence>
<dbReference type="InterPro" id="IPR000638">
    <property type="entry name" value="Gas-vesicle_GvpA-like"/>
</dbReference>
<dbReference type="EMBL" id="CP002353">
    <property type="protein sequence ID" value="ADV61354.1"/>
    <property type="molecule type" value="Genomic_DNA"/>
</dbReference>
<evidence type="ECO:0000256" key="2">
    <source>
        <dbReference type="ARBA" id="ARBA00035108"/>
    </source>
</evidence>
<keyword evidence="5" id="KW-1185">Reference proteome</keyword>
<dbReference type="InParanoid" id="E8R1T2"/>
<accession>E8R1T2</accession>
<dbReference type="eggNOG" id="ENOG5030UIY">
    <property type="taxonomic scope" value="Bacteria"/>
</dbReference>
<dbReference type="GO" id="GO:0031411">
    <property type="term" value="C:gas vesicle"/>
    <property type="evidence" value="ECO:0007669"/>
    <property type="project" value="UniProtKB-SubCell"/>
</dbReference>
<dbReference type="Pfam" id="PF00741">
    <property type="entry name" value="Gas_vesicle"/>
    <property type="match status" value="1"/>
</dbReference>
<dbReference type="PANTHER" id="PTHR35344:SF4">
    <property type="entry name" value="GAS VESICLE PROTEIN A1"/>
    <property type="match status" value="1"/>
</dbReference>
<dbReference type="STRING" id="575540.Isop_0763"/>
<evidence type="ECO:0000313" key="5">
    <source>
        <dbReference type="Proteomes" id="UP000008631"/>
    </source>
</evidence>
<proteinExistence type="inferred from homology"/>
<dbReference type="KEGG" id="ipa:Isop_0763"/>
<keyword evidence="1" id="KW-0304">Gas vesicle</keyword>
<protein>
    <submittedName>
        <fullName evidence="4">Gas vesicle protein GVPa</fullName>
    </submittedName>
</protein>
<dbReference type="AlphaFoldDB" id="E8R1T2"/>
<reference key="1">
    <citation type="submission" date="2010-11" db="EMBL/GenBank/DDBJ databases">
        <title>The complete sequence of chromosome of Isophaera pallida ATCC 43644.</title>
        <authorList>
            <consortium name="US DOE Joint Genome Institute (JGI-PGF)"/>
            <person name="Lucas S."/>
            <person name="Copeland A."/>
            <person name="Lapidus A."/>
            <person name="Bruce D."/>
            <person name="Goodwin L."/>
            <person name="Pitluck S."/>
            <person name="Kyrpides N."/>
            <person name="Mavromatis K."/>
            <person name="Pagani I."/>
            <person name="Ivanova N."/>
            <person name="Saunders E."/>
            <person name="Brettin T."/>
            <person name="Detter J.C."/>
            <person name="Han C."/>
            <person name="Tapia R."/>
            <person name="Land M."/>
            <person name="Hauser L."/>
            <person name="Markowitz V."/>
            <person name="Cheng J.-F."/>
            <person name="Hugenholtz P."/>
            <person name="Woyke T."/>
            <person name="Wu D."/>
            <person name="Eisen J.A."/>
        </authorList>
    </citation>
    <scope>NUCLEOTIDE SEQUENCE</scope>
    <source>
        <strain>ATCC 43644</strain>
    </source>
</reference>
<dbReference type="Proteomes" id="UP000008631">
    <property type="component" value="Chromosome"/>
</dbReference>
<name>E8R1T2_ISOPI</name>
<dbReference type="InterPro" id="IPR050530">
    <property type="entry name" value="GvpA"/>
</dbReference>
<dbReference type="PANTHER" id="PTHR35344">
    <property type="entry name" value="GAS VESICLE STRUCTURAL PROTEIN 2-RELATED"/>
    <property type="match status" value="1"/>
</dbReference>
<comment type="subcellular location">
    <subcellularLocation>
        <location evidence="2">Gas vesicle</location>
    </subcellularLocation>
</comment>
<dbReference type="GO" id="GO:0012506">
    <property type="term" value="C:vesicle membrane"/>
    <property type="evidence" value="ECO:0007669"/>
    <property type="project" value="InterPro"/>
</dbReference>
<organism evidence="4 5">
    <name type="scientific">Isosphaera pallida (strain ATCC 43644 / DSM 9630 / IS1B)</name>
    <dbReference type="NCBI Taxonomy" id="575540"/>
    <lineage>
        <taxon>Bacteria</taxon>
        <taxon>Pseudomonadati</taxon>
        <taxon>Planctomycetota</taxon>
        <taxon>Planctomycetia</taxon>
        <taxon>Isosphaerales</taxon>
        <taxon>Isosphaeraceae</taxon>
        <taxon>Isosphaera</taxon>
    </lineage>
</organism>
<dbReference type="GO" id="GO:0005198">
    <property type="term" value="F:structural molecule activity"/>
    <property type="evidence" value="ECO:0007669"/>
    <property type="project" value="InterPro"/>
</dbReference>
<evidence type="ECO:0000313" key="4">
    <source>
        <dbReference type="EMBL" id="ADV61354.1"/>
    </source>
</evidence>
<dbReference type="HOGENOM" id="CLU_2329971_0_0_0"/>